<keyword evidence="4 10" id="KW-0963">Cytoplasm</keyword>
<keyword evidence="15" id="KW-1185">Reference proteome</keyword>
<dbReference type="PROSITE" id="PS01071">
    <property type="entry name" value="GRPE"/>
    <property type="match status" value="1"/>
</dbReference>
<dbReference type="GO" id="GO:0051082">
    <property type="term" value="F:unfolded protein binding"/>
    <property type="evidence" value="ECO:0007669"/>
    <property type="project" value="TreeGrafter"/>
</dbReference>
<evidence type="ECO:0000256" key="10">
    <source>
        <dbReference type="HAMAP-Rule" id="MF_01151"/>
    </source>
</evidence>
<dbReference type="FunFam" id="2.30.22.10:FF:000001">
    <property type="entry name" value="Protein GrpE"/>
    <property type="match status" value="1"/>
</dbReference>
<evidence type="ECO:0000256" key="5">
    <source>
        <dbReference type="ARBA" id="ARBA00023016"/>
    </source>
</evidence>
<dbReference type="GO" id="GO:0005737">
    <property type="term" value="C:cytoplasm"/>
    <property type="evidence" value="ECO:0007669"/>
    <property type="project" value="UniProtKB-SubCell"/>
</dbReference>
<evidence type="ECO:0000256" key="1">
    <source>
        <dbReference type="ARBA" id="ARBA00004496"/>
    </source>
</evidence>
<evidence type="ECO:0000256" key="4">
    <source>
        <dbReference type="ARBA" id="ARBA00022490"/>
    </source>
</evidence>
<evidence type="ECO:0000313" key="15">
    <source>
        <dbReference type="Proteomes" id="UP001157947"/>
    </source>
</evidence>
<dbReference type="Pfam" id="PF01025">
    <property type="entry name" value="GrpE"/>
    <property type="match status" value="1"/>
</dbReference>
<dbReference type="GO" id="GO:0006457">
    <property type="term" value="P:protein folding"/>
    <property type="evidence" value="ECO:0007669"/>
    <property type="project" value="InterPro"/>
</dbReference>
<evidence type="ECO:0000256" key="6">
    <source>
        <dbReference type="ARBA" id="ARBA00023186"/>
    </source>
</evidence>
<reference evidence="14" key="1">
    <citation type="submission" date="2017-05" db="EMBL/GenBank/DDBJ databases">
        <authorList>
            <person name="Varghese N."/>
            <person name="Submissions S."/>
        </authorList>
    </citation>
    <scope>NUCLEOTIDE SEQUENCE</scope>
    <source>
        <strain evidence="14">DSM 18763</strain>
    </source>
</reference>
<comment type="similarity">
    <text evidence="2 10 12">Belongs to the GrpE family.</text>
</comment>
<comment type="subunit">
    <text evidence="3 10">Homodimer.</text>
</comment>
<sequence length="204" mass="23760">MEENKNNQELEIKEQNQEEKVEEQKAEQTGEPISLEEIEALKKENEEIKKKLEKTEEAAKRLSSLYQMLQKDFEDFKLKTIKEKEAIKEETIEKFAKGLLDLIDNFERALESFKNTQDVDNIIKGIQMIHYQLISYLKEYGIEKIEASGEFNPQEHEALETIATKDYEPNQIVKVLQSGYKYKGKVIRPARVSVSISVAEEEIT</sequence>
<dbReference type="PRINTS" id="PR00773">
    <property type="entry name" value="GRPEPROTEIN"/>
</dbReference>
<dbReference type="InterPro" id="IPR009012">
    <property type="entry name" value="GrpE_head"/>
</dbReference>
<feature type="compositionally biased region" description="Basic and acidic residues" evidence="13">
    <location>
        <begin position="1"/>
        <end position="28"/>
    </location>
</feature>
<comment type="caution">
    <text evidence="14">The sequence shown here is derived from an EMBL/GenBank/DDBJ whole genome shotgun (WGS) entry which is preliminary data.</text>
</comment>
<evidence type="ECO:0000256" key="12">
    <source>
        <dbReference type="RuleBase" id="RU004478"/>
    </source>
</evidence>
<dbReference type="PANTHER" id="PTHR21237:SF23">
    <property type="entry name" value="GRPE PROTEIN HOMOLOG, MITOCHONDRIAL"/>
    <property type="match status" value="1"/>
</dbReference>
<evidence type="ECO:0000256" key="8">
    <source>
        <dbReference type="ARBA" id="ARBA00072274"/>
    </source>
</evidence>
<accession>A0AA45WKT6</accession>
<name>A0AA45WKT6_9AQUI</name>
<keyword evidence="6 10" id="KW-0143">Chaperone</keyword>
<evidence type="ECO:0000256" key="13">
    <source>
        <dbReference type="SAM" id="MobiDB-lite"/>
    </source>
</evidence>
<dbReference type="Gene3D" id="3.90.20.20">
    <property type="match status" value="1"/>
</dbReference>
<dbReference type="InterPro" id="IPR013805">
    <property type="entry name" value="GrpE_CC"/>
</dbReference>
<dbReference type="HAMAP" id="MF_01151">
    <property type="entry name" value="GrpE"/>
    <property type="match status" value="1"/>
</dbReference>
<evidence type="ECO:0000313" key="14">
    <source>
        <dbReference type="EMBL" id="SMP08198.1"/>
    </source>
</evidence>
<evidence type="ECO:0000256" key="9">
    <source>
        <dbReference type="ARBA" id="ARBA00076414"/>
    </source>
</evidence>
<dbReference type="PANTHER" id="PTHR21237">
    <property type="entry name" value="GRPE PROTEIN"/>
    <property type="match status" value="1"/>
</dbReference>
<dbReference type="InterPro" id="IPR000740">
    <property type="entry name" value="GrpE"/>
</dbReference>
<dbReference type="CDD" id="cd00446">
    <property type="entry name" value="GrpE"/>
    <property type="match status" value="1"/>
</dbReference>
<dbReference type="SUPFAM" id="SSF51064">
    <property type="entry name" value="Head domain of nucleotide exchange factor GrpE"/>
    <property type="match status" value="1"/>
</dbReference>
<comment type="function">
    <text evidence="7 10 11">Participates actively in the response to hyperosmotic and heat shock by preventing the aggregation of stress-denatured proteins, in association with DnaK and GrpE. It is the nucleotide exchange factor for DnaK and may function as a thermosensor. Unfolded proteins bind initially to DnaJ; upon interaction with the DnaJ-bound protein, DnaK hydrolyzes its bound ATP, resulting in the formation of a stable complex. GrpE releases ADP from DnaK; ATP binding to DnaK triggers the release of the substrate protein, thus completing the reaction cycle. Several rounds of ATP-dependent interactions between DnaJ, DnaK and GrpE are required for fully efficient folding.</text>
</comment>
<gene>
    <name evidence="10" type="primary">grpE</name>
    <name evidence="14" type="ORF">SAMN06264868_1063</name>
</gene>
<dbReference type="Proteomes" id="UP001157947">
    <property type="component" value="Unassembled WGS sequence"/>
</dbReference>
<dbReference type="Gene3D" id="2.30.22.10">
    <property type="entry name" value="Head domain of nucleotide exchange factor GrpE"/>
    <property type="match status" value="1"/>
</dbReference>
<evidence type="ECO:0000256" key="2">
    <source>
        <dbReference type="ARBA" id="ARBA00009054"/>
    </source>
</evidence>
<dbReference type="AlphaFoldDB" id="A0AA45WKT6"/>
<protein>
    <recommendedName>
        <fullName evidence="8 10">Protein GrpE</fullName>
    </recommendedName>
    <alternativeName>
        <fullName evidence="9 10">HSP-70 cofactor</fullName>
    </alternativeName>
</protein>
<proteinExistence type="inferred from homology"/>
<dbReference type="SUPFAM" id="SSF58014">
    <property type="entry name" value="Coiled-coil domain of nucleotide exchange factor GrpE"/>
    <property type="match status" value="1"/>
</dbReference>
<organism evidence="14 15">
    <name type="scientific">Venenivibrio stagnispumantis</name>
    <dbReference type="NCBI Taxonomy" id="407998"/>
    <lineage>
        <taxon>Bacteria</taxon>
        <taxon>Pseudomonadati</taxon>
        <taxon>Aquificota</taxon>
        <taxon>Aquificia</taxon>
        <taxon>Aquificales</taxon>
        <taxon>Hydrogenothermaceae</taxon>
        <taxon>Venenivibrio</taxon>
    </lineage>
</organism>
<dbReference type="GO" id="GO:0000774">
    <property type="term" value="F:adenyl-nucleotide exchange factor activity"/>
    <property type="evidence" value="ECO:0007669"/>
    <property type="project" value="InterPro"/>
</dbReference>
<evidence type="ECO:0000256" key="11">
    <source>
        <dbReference type="RuleBase" id="RU000639"/>
    </source>
</evidence>
<evidence type="ECO:0000256" key="7">
    <source>
        <dbReference type="ARBA" id="ARBA00053401"/>
    </source>
</evidence>
<comment type="subcellular location">
    <subcellularLocation>
        <location evidence="1 10">Cytoplasm</location>
    </subcellularLocation>
</comment>
<keyword evidence="5 10" id="KW-0346">Stress response</keyword>
<dbReference type="RefSeq" id="WP_265134152.1">
    <property type="nucleotide sequence ID" value="NZ_FXTX01000006.1"/>
</dbReference>
<dbReference type="GO" id="GO:0051087">
    <property type="term" value="F:protein-folding chaperone binding"/>
    <property type="evidence" value="ECO:0007669"/>
    <property type="project" value="InterPro"/>
</dbReference>
<dbReference type="GO" id="GO:0042803">
    <property type="term" value="F:protein homodimerization activity"/>
    <property type="evidence" value="ECO:0007669"/>
    <property type="project" value="InterPro"/>
</dbReference>
<dbReference type="EMBL" id="FXTX01000006">
    <property type="protein sequence ID" value="SMP08198.1"/>
    <property type="molecule type" value="Genomic_DNA"/>
</dbReference>
<evidence type="ECO:0000256" key="3">
    <source>
        <dbReference type="ARBA" id="ARBA00011738"/>
    </source>
</evidence>
<feature type="region of interest" description="Disordered" evidence="13">
    <location>
        <begin position="1"/>
        <end position="33"/>
    </location>
</feature>